<dbReference type="Pfam" id="PF04464">
    <property type="entry name" value="Glyphos_transf"/>
    <property type="match status" value="1"/>
</dbReference>
<protein>
    <submittedName>
        <fullName evidence="1">CDP-glycerol glycerophosphotransferase family protein</fullName>
    </submittedName>
</protein>
<proteinExistence type="predicted"/>
<dbReference type="Gene3D" id="3.40.50.12580">
    <property type="match status" value="1"/>
</dbReference>
<evidence type="ECO:0000313" key="2">
    <source>
        <dbReference type="Proteomes" id="UP000721861"/>
    </source>
</evidence>
<reference evidence="1 2" key="1">
    <citation type="journal article" date="2014" name="Int. J. Syst. Evol. Microbiol.">
        <title>Carboxylicivirga gen. nov. in the family Marinilabiliaceae with two novel species, Carboxylicivirga mesophila sp. nov. and Carboxylicivirga taeanensis sp. nov., and reclassification of Cytophaga fermentans as Saccharicrinis fermentans gen. nov., comb. nov.</title>
        <authorList>
            <person name="Yang S.H."/>
            <person name="Seo H.S."/>
            <person name="Woo J.H."/>
            <person name="Oh H.M."/>
            <person name="Jang H."/>
            <person name="Lee J.H."/>
            <person name="Kim S.J."/>
            <person name="Kwon K.K."/>
        </authorList>
    </citation>
    <scope>NUCLEOTIDE SEQUENCE [LARGE SCALE GENOMIC DNA]</scope>
    <source>
        <strain evidence="1 2">JCM 18290</strain>
    </source>
</reference>
<name>A0ABS5K4Z1_9BACT</name>
<comment type="caution">
    <text evidence="1">The sequence shown here is derived from an EMBL/GenBank/DDBJ whole genome shotgun (WGS) entry which is preliminary data.</text>
</comment>
<evidence type="ECO:0000313" key="1">
    <source>
        <dbReference type="EMBL" id="MBS2210074.1"/>
    </source>
</evidence>
<organism evidence="1 2">
    <name type="scientific">Carboxylicivirga mesophila</name>
    <dbReference type="NCBI Taxonomy" id="1166478"/>
    <lineage>
        <taxon>Bacteria</taxon>
        <taxon>Pseudomonadati</taxon>
        <taxon>Bacteroidota</taxon>
        <taxon>Bacteroidia</taxon>
        <taxon>Marinilabiliales</taxon>
        <taxon>Marinilabiliaceae</taxon>
        <taxon>Carboxylicivirga</taxon>
    </lineage>
</organism>
<dbReference type="PANTHER" id="PTHR37316:SF3">
    <property type="entry name" value="TEICHOIC ACID GLYCEROL-PHOSPHATE TRANSFERASE"/>
    <property type="match status" value="1"/>
</dbReference>
<dbReference type="InterPro" id="IPR007554">
    <property type="entry name" value="Glycerophosphate_synth"/>
</dbReference>
<dbReference type="EMBL" id="JAGUCN010000001">
    <property type="protein sequence ID" value="MBS2210074.1"/>
    <property type="molecule type" value="Genomic_DNA"/>
</dbReference>
<dbReference type="PANTHER" id="PTHR37316">
    <property type="entry name" value="TEICHOIC ACID GLYCEROL-PHOSPHATE PRIMASE"/>
    <property type="match status" value="1"/>
</dbReference>
<gene>
    <name evidence="1" type="ORF">KEM09_01590</name>
</gene>
<dbReference type="RefSeq" id="WP_212224366.1">
    <property type="nucleotide sequence ID" value="NZ_JAGUCN010000001.1"/>
</dbReference>
<keyword evidence="2" id="KW-1185">Reference proteome</keyword>
<dbReference type="SUPFAM" id="SSF53756">
    <property type="entry name" value="UDP-Glycosyltransferase/glycogen phosphorylase"/>
    <property type="match status" value="1"/>
</dbReference>
<accession>A0ABS5K4Z1</accession>
<dbReference type="InterPro" id="IPR043148">
    <property type="entry name" value="TagF_C"/>
</dbReference>
<dbReference type="InterPro" id="IPR051612">
    <property type="entry name" value="Teichoic_Acid_Biosynth"/>
</dbReference>
<dbReference type="Proteomes" id="UP000721861">
    <property type="component" value="Unassembled WGS sequence"/>
</dbReference>
<sequence>MRAVLFCINPYAFGILLPLYEELKKQNHDVIWYIPDNLRDKSPDNILQSANCNTMAELMSYNADVNFVPGNVIPHYLPGVKVQIFHGFAGEKKGHFHIRHYFDLYLTQGPYFTERFQQLAAKYKNFEVAETGWCKLDILYKDADTEKPADNKKHILYAPTFSPRLTSGEKYMGEIEKLCANKDLMVHIKFHDLMNKEIVEKYHQMAHSIDNMVISTEANILPLMKQCDLMISDTSSVVYEFLLLDKPVITLETTSKHIRWDDINQSSDLRSVVENNLAHDPYKAERKWFIDNYHPYADGQSAARMIEAAKHYIAVHGVPQVRKLSFLRRRKMNRLFGKKPQL</sequence>